<comment type="subcellular location">
    <subcellularLocation>
        <location evidence="2">Cell membrane</location>
        <topology evidence="2">Multi-pass membrane protein</topology>
    </subcellularLocation>
</comment>
<keyword evidence="12" id="KW-0808">Transferase</keyword>
<dbReference type="CDD" id="cd12914">
    <property type="entry name" value="PDC1_DGC_like"/>
    <property type="match status" value="1"/>
</dbReference>
<keyword evidence="12" id="KW-0548">Nucleotidyltransferase</keyword>
<evidence type="ECO:0000256" key="6">
    <source>
        <dbReference type="ARBA" id="ARBA00022989"/>
    </source>
</evidence>
<evidence type="ECO:0000256" key="8">
    <source>
        <dbReference type="ARBA" id="ARBA00034247"/>
    </source>
</evidence>
<dbReference type="Gene3D" id="3.30.450.20">
    <property type="entry name" value="PAS domain"/>
    <property type="match status" value="1"/>
</dbReference>
<keyword evidence="4" id="KW-1003">Cell membrane</keyword>
<dbReference type="GO" id="GO:0007165">
    <property type="term" value="P:signal transduction"/>
    <property type="evidence" value="ECO:0007669"/>
    <property type="project" value="InterPro"/>
</dbReference>
<dbReference type="PATRIC" id="fig|52133.19.peg.157"/>
<dbReference type="Pfam" id="PF00990">
    <property type="entry name" value="GGDEF"/>
    <property type="match status" value="1"/>
</dbReference>
<dbReference type="EC" id="2.7.7.65" evidence="3"/>
<dbReference type="Proteomes" id="UP000075544">
    <property type="component" value="Unassembled WGS sequence"/>
</dbReference>
<evidence type="ECO:0000256" key="1">
    <source>
        <dbReference type="ARBA" id="ARBA00001946"/>
    </source>
</evidence>
<evidence type="ECO:0000259" key="10">
    <source>
        <dbReference type="PROSITE" id="PS50885"/>
    </source>
</evidence>
<protein>
    <recommendedName>
        <fullName evidence="3">diguanylate cyclase</fullName>
        <ecNumber evidence="3">2.7.7.65</ecNumber>
    </recommendedName>
</protein>
<sequence>MFRVDSFRNRLLILFAGMSFILGLCITLYIGKTASAQMSKSSGQTLYIAAKSISNTLANSLTEREREMVLLSQSPFFAEADFQNPRVQQQLDQVKTSYKYYAWIGIADPDGQVAVAANQLLQGADVSERPWFIHGSKQVYLGDVHKAVLLAKKIKAINPNEPMRFIDFATPIYDPHTKKLKGVLAAHADWSWASHVLSSSLSENAGQRGIEVFIVNQQGEILYPFKSIGQVQPPVSKKHKANYFVDNWSEDQQYLTTDVPVLSQTQMNLGWHVIIRQPMSIALAEVKSLQHKILAIGFILSLLLLLLTYKLANRFSRPIETLAQSAHAVEKGQEDIRFETQTSIREIKGLSQSLQSMTDTLLTQKHQLLDANATLEQKVAERTHELQVANVELAHIARYDALTGLHNRRAFNDYLSYLFIQMSRTEQTYAVLLMDIDFFKKVNDSFGHEVGDKVLQRVAEILPTSLRITDFVARLGGEEFIALLPATTLEGAMHLAEKIRSAIEQESIIENHPVSLSIGVSLVQLDDTDMNDAIRRADQCLYRAKQQGRNRVISSITDATDCLA</sequence>
<dbReference type="InterPro" id="IPR000160">
    <property type="entry name" value="GGDEF_dom"/>
</dbReference>
<gene>
    <name evidence="12" type="primary">ydaM</name>
    <name evidence="12" type="ORF">AVENLUH13518_00149</name>
</gene>
<evidence type="ECO:0000256" key="5">
    <source>
        <dbReference type="ARBA" id="ARBA00022692"/>
    </source>
</evidence>
<proteinExistence type="predicted"/>
<evidence type="ECO:0000256" key="3">
    <source>
        <dbReference type="ARBA" id="ARBA00012528"/>
    </source>
</evidence>
<dbReference type="CDD" id="cd01949">
    <property type="entry name" value="GGDEF"/>
    <property type="match status" value="1"/>
</dbReference>
<dbReference type="PROSITE" id="PS50887">
    <property type="entry name" value="GGDEF"/>
    <property type="match status" value="1"/>
</dbReference>
<evidence type="ECO:0000313" key="13">
    <source>
        <dbReference type="Proteomes" id="UP000075544"/>
    </source>
</evidence>
<dbReference type="Pfam" id="PF00672">
    <property type="entry name" value="HAMP"/>
    <property type="match status" value="1"/>
</dbReference>
<dbReference type="NCBIfam" id="TIGR00254">
    <property type="entry name" value="GGDEF"/>
    <property type="match status" value="1"/>
</dbReference>
<dbReference type="GO" id="GO:0005886">
    <property type="term" value="C:plasma membrane"/>
    <property type="evidence" value="ECO:0007669"/>
    <property type="project" value="UniProtKB-SubCell"/>
</dbReference>
<dbReference type="SMART" id="SM00267">
    <property type="entry name" value="GGDEF"/>
    <property type="match status" value="1"/>
</dbReference>
<keyword evidence="5 9" id="KW-0812">Transmembrane</keyword>
<evidence type="ECO:0000256" key="4">
    <source>
        <dbReference type="ARBA" id="ARBA00022475"/>
    </source>
</evidence>
<dbReference type="RefSeq" id="WP_061523650.1">
    <property type="nucleotide sequence ID" value="NZ_JRHX01000010.1"/>
</dbReference>
<dbReference type="Gene3D" id="3.30.70.270">
    <property type="match status" value="1"/>
</dbReference>
<comment type="catalytic activity">
    <reaction evidence="8">
        <text>2 GTP = 3',3'-c-di-GMP + 2 diphosphate</text>
        <dbReference type="Rhea" id="RHEA:24898"/>
        <dbReference type="ChEBI" id="CHEBI:33019"/>
        <dbReference type="ChEBI" id="CHEBI:37565"/>
        <dbReference type="ChEBI" id="CHEBI:58805"/>
        <dbReference type="EC" id="2.7.7.65"/>
    </reaction>
</comment>
<feature type="domain" description="GGDEF" evidence="11">
    <location>
        <begin position="427"/>
        <end position="557"/>
    </location>
</feature>
<dbReference type="EMBL" id="JRHX01000010">
    <property type="protein sequence ID" value="KXZ73025.1"/>
    <property type="molecule type" value="Genomic_DNA"/>
</dbReference>
<comment type="cofactor">
    <cofactor evidence="1">
        <name>Mg(2+)</name>
        <dbReference type="ChEBI" id="CHEBI:18420"/>
    </cofactor>
</comment>
<evidence type="ECO:0000256" key="9">
    <source>
        <dbReference type="SAM" id="Phobius"/>
    </source>
</evidence>
<dbReference type="SUPFAM" id="SSF55073">
    <property type="entry name" value="Nucleotide cyclase"/>
    <property type="match status" value="1"/>
</dbReference>
<dbReference type="PROSITE" id="PS50885">
    <property type="entry name" value="HAMP"/>
    <property type="match status" value="1"/>
</dbReference>
<name>A0A150I0G6_9GAMM</name>
<evidence type="ECO:0000256" key="2">
    <source>
        <dbReference type="ARBA" id="ARBA00004651"/>
    </source>
</evidence>
<dbReference type="InterPro" id="IPR050469">
    <property type="entry name" value="Diguanylate_Cyclase"/>
</dbReference>
<keyword evidence="6 9" id="KW-1133">Transmembrane helix</keyword>
<dbReference type="InterPro" id="IPR003660">
    <property type="entry name" value="HAMP_dom"/>
</dbReference>
<comment type="caution">
    <text evidence="12">The sequence shown here is derived from an EMBL/GenBank/DDBJ whole genome shotgun (WGS) entry which is preliminary data.</text>
</comment>
<feature type="transmembrane region" description="Helical" evidence="9">
    <location>
        <begin position="12"/>
        <end position="31"/>
    </location>
</feature>
<keyword evidence="7 9" id="KW-0472">Membrane</keyword>
<dbReference type="PANTHER" id="PTHR45138:SF9">
    <property type="entry name" value="DIGUANYLATE CYCLASE DGCM-RELATED"/>
    <property type="match status" value="1"/>
</dbReference>
<dbReference type="AlphaFoldDB" id="A0A150I0G6"/>
<dbReference type="SUPFAM" id="SSF158472">
    <property type="entry name" value="HAMP domain-like"/>
    <property type="match status" value="1"/>
</dbReference>
<reference evidence="12 13" key="1">
    <citation type="journal article" date="2016" name="Sci. Rep.">
        <title>Genomic and phenotypic characterization of the species Acinetobacter venetianus.</title>
        <authorList>
            <person name="Fondi M."/>
            <person name="Maida I."/>
            <person name="Perrin E."/>
            <person name="Orlandini V."/>
            <person name="La Torre L."/>
            <person name="Bosi E."/>
            <person name="Negroni A."/>
            <person name="Zanaroli G."/>
            <person name="Fava F."/>
            <person name="Decorosi F."/>
            <person name="Giovannetti L."/>
            <person name="Viti C."/>
            <person name="Vaneechoutte M."/>
            <person name="Dijkshoorn L."/>
            <person name="Fani R."/>
        </authorList>
    </citation>
    <scope>NUCLEOTIDE SEQUENCE [LARGE SCALE GENOMIC DNA]</scope>
    <source>
        <strain evidence="12 13">LUH13518</strain>
    </source>
</reference>
<evidence type="ECO:0000313" key="12">
    <source>
        <dbReference type="EMBL" id="KXZ73025.1"/>
    </source>
</evidence>
<evidence type="ECO:0000256" key="7">
    <source>
        <dbReference type="ARBA" id="ARBA00023136"/>
    </source>
</evidence>
<dbReference type="Gene3D" id="6.10.340.10">
    <property type="match status" value="1"/>
</dbReference>
<dbReference type="PANTHER" id="PTHR45138">
    <property type="entry name" value="REGULATORY COMPONENTS OF SENSORY TRANSDUCTION SYSTEM"/>
    <property type="match status" value="1"/>
</dbReference>
<organism evidence="12 13">
    <name type="scientific">Acinetobacter venetianus</name>
    <dbReference type="NCBI Taxonomy" id="52133"/>
    <lineage>
        <taxon>Bacteria</taxon>
        <taxon>Pseudomonadati</taxon>
        <taxon>Pseudomonadota</taxon>
        <taxon>Gammaproteobacteria</taxon>
        <taxon>Moraxellales</taxon>
        <taxon>Moraxellaceae</taxon>
        <taxon>Acinetobacter</taxon>
    </lineage>
</organism>
<dbReference type="InterPro" id="IPR029787">
    <property type="entry name" value="Nucleotide_cyclase"/>
</dbReference>
<dbReference type="GO" id="GO:0052621">
    <property type="term" value="F:diguanylate cyclase activity"/>
    <property type="evidence" value="ECO:0007669"/>
    <property type="project" value="UniProtKB-EC"/>
</dbReference>
<dbReference type="FunFam" id="3.30.70.270:FF:000001">
    <property type="entry name" value="Diguanylate cyclase domain protein"/>
    <property type="match status" value="1"/>
</dbReference>
<dbReference type="InterPro" id="IPR033479">
    <property type="entry name" value="dCache_1"/>
</dbReference>
<dbReference type="Pfam" id="PF02743">
    <property type="entry name" value="dCache_1"/>
    <property type="match status" value="1"/>
</dbReference>
<feature type="domain" description="HAMP" evidence="10">
    <location>
        <begin position="313"/>
        <end position="366"/>
    </location>
</feature>
<dbReference type="InterPro" id="IPR043128">
    <property type="entry name" value="Rev_trsase/Diguanyl_cyclase"/>
</dbReference>
<evidence type="ECO:0000259" key="11">
    <source>
        <dbReference type="PROSITE" id="PS50887"/>
    </source>
</evidence>
<accession>A0A150I0G6</accession>